<comment type="caution">
    <text evidence="9">The sequence shown here is derived from an EMBL/GenBank/DDBJ whole genome shotgun (WGS) entry which is preliminary data.</text>
</comment>
<comment type="similarity">
    <text evidence="1">Belongs to the glycosyltransferase group 1 family. Glycosyltransferase 4 subfamily.</text>
</comment>
<reference evidence="9 10" key="1">
    <citation type="submission" date="2024-02" db="EMBL/GenBank/DDBJ databases">
        <title>Discinaceae phylogenomics.</title>
        <authorList>
            <person name="Dirks A.C."/>
            <person name="James T.Y."/>
        </authorList>
    </citation>
    <scope>NUCLEOTIDE SEQUENCE [LARGE SCALE GENOMIC DNA]</scope>
    <source>
        <strain evidence="9 10">ACD0624</strain>
    </source>
</reference>
<evidence type="ECO:0000259" key="7">
    <source>
        <dbReference type="Pfam" id="PF00534"/>
    </source>
</evidence>
<dbReference type="Pfam" id="PF21269">
    <property type="entry name" value="TreT_GT1"/>
    <property type="match status" value="1"/>
</dbReference>
<dbReference type="InterPro" id="IPR001296">
    <property type="entry name" value="Glyco_trans_1"/>
</dbReference>
<evidence type="ECO:0000256" key="4">
    <source>
        <dbReference type="ARBA" id="ARBA00022676"/>
    </source>
</evidence>
<keyword evidence="6" id="KW-0119">Carbohydrate metabolism</keyword>
<dbReference type="PANTHER" id="PTHR47779">
    <property type="entry name" value="SYNTHASE (CCG-9), PUTATIVE (AFU_ORTHOLOGUE AFUA_3G12100)-RELATED"/>
    <property type="match status" value="1"/>
</dbReference>
<keyword evidence="4" id="KW-0328">Glycosyltransferase</keyword>
<evidence type="ECO:0000256" key="1">
    <source>
        <dbReference type="ARBA" id="ARBA00009481"/>
    </source>
</evidence>
<evidence type="ECO:0000259" key="8">
    <source>
        <dbReference type="Pfam" id="PF21269"/>
    </source>
</evidence>
<dbReference type="InterPro" id="IPR049438">
    <property type="entry name" value="TreT_GT1"/>
</dbReference>
<dbReference type="InterPro" id="IPR052078">
    <property type="entry name" value="Trehalose_Metab_GTase"/>
</dbReference>
<keyword evidence="5" id="KW-0808">Transferase</keyword>
<evidence type="ECO:0000313" key="9">
    <source>
        <dbReference type="EMBL" id="KAL0633672.1"/>
    </source>
</evidence>
<evidence type="ECO:0000256" key="6">
    <source>
        <dbReference type="ARBA" id="ARBA00023277"/>
    </source>
</evidence>
<gene>
    <name evidence="9" type="ORF">Q9L58_007443</name>
</gene>
<proteinExistence type="inferred from homology"/>
<feature type="domain" description="Glycosyl transferase family 1" evidence="7">
    <location>
        <begin position="459"/>
        <end position="633"/>
    </location>
</feature>
<sequence>MSPHAVDCPYGFHSISGSERKRSMSLSDDASNWAGIALAPLYVGAAAHMLDPTTVEIGVCIHDGVYSIDFCVHKIQLQPSEPVAATLKANVLDTIQKYSYEHHGKFVGCGITEDLHRLCPDLCSFLWSELDIVVMKFKVKTEAPLYSLTEDPENAAAGIMVMRDVDEQADSAARKCVRYFGPGHNPVLSIGFRNKVEPDIGGKAELVSRLESYRETVHDGTWNSVLKYAKELKKGNTKVAFFSATPQGGGVALMRHALIRFYRLLGVNVQWYIPKPNPKVFRITKTNHNILQGVADPSERLDEERQTQMTDWVIYNARRYWICEGGPLAVGGADVVIIDDPQMPGLIPLIKEHRPEVIIIYRSHIEIRSDLIAIKGSPQEQVWKYLWDRIKLADVFISHPVDTFIPSQVPTPMVGLMPACTDWLDGLNKELRDWDLRYYHHSLRNSCSDIQMNPLLYPAREYICQVARFDPSKGIPDVIESYRKLCERLERDLPHAVTPQLLICGHGAVDDPDASSIYDKTMAQLDLPIYASIRTDVIVMRIGPSDQILNAIISCARFVLQLSSREGFEVKVSEAIHKGKPIIATRAGGIPLQVKHGFNGFLVDVGDSDAVAQHLFELFTDRALYERMSANAEDSVSDEVGTVGNAACWMFLAAALARGDVLKPGARWVTDLYREEAGQPYAEGEPKLPRMGLKKVEA</sequence>
<dbReference type="Pfam" id="PF00534">
    <property type="entry name" value="Glycos_transf_1"/>
    <property type="match status" value="1"/>
</dbReference>
<organism evidence="9 10">
    <name type="scientific">Discina gigas</name>
    <dbReference type="NCBI Taxonomy" id="1032678"/>
    <lineage>
        <taxon>Eukaryota</taxon>
        <taxon>Fungi</taxon>
        <taxon>Dikarya</taxon>
        <taxon>Ascomycota</taxon>
        <taxon>Pezizomycotina</taxon>
        <taxon>Pezizomycetes</taxon>
        <taxon>Pezizales</taxon>
        <taxon>Discinaceae</taxon>
        <taxon>Discina</taxon>
    </lineage>
</organism>
<accession>A0ABR3GD76</accession>
<feature type="domain" description="Trehalose synthase N-terminal" evidence="8">
    <location>
        <begin position="242"/>
        <end position="400"/>
    </location>
</feature>
<keyword evidence="10" id="KW-1185">Reference proteome</keyword>
<dbReference type="PANTHER" id="PTHR47779:SF1">
    <property type="entry name" value="SYNTHASE (CCG-9), PUTATIVE (AFU_ORTHOLOGUE AFUA_3G12100)-RELATED"/>
    <property type="match status" value="1"/>
</dbReference>
<comment type="subunit">
    <text evidence="2">Homodimer.</text>
</comment>
<dbReference type="EMBL" id="JBBBZM010000118">
    <property type="protein sequence ID" value="KAL0633672.1"/>
    <property type="molecule type" value="Genomic_DNA"/>
</dbReference>
<evidence type="ECO:0000313" key="10">
    <source>
        <dbReference type="Proteomes" id="UP001447188"/>
    </source>
</evidence>
<evidence type="ECO:0000256" key="2">
    <source>
        <dbReference type="ARBA" id="ARBA00011738"/>
    </source>
</evidence>
<dbReference type="Gene3D" id="3.40.50.2000">
    <property type="entry name" value="Glycogen Phosphorylase B"/>
    <property type="match status" value="2"/>
</dbReference>
<dbReference type="Proteomes" id="UP001447188">
    <property type="component" value="Unassembled WGS sequence"/>
</dbReference>
<evidence type="ECO:0000256" key="3">
    <source>
        <dbReference type="ARBA" id="ARBA00022526"/>
    </source>
</evidence>
<keyword evidence="3" id="KW-0313">Glucose metabolism</keyword>
<name>A0ABR3GD76_9PEZI</name>
<dbReference type="SUPFAM" id="SSF53756">
    <property type="entry name" value="UDP-Glycosyltransferase/glycogen phosphorylase"/>
    <property type="match status" value="1"/>
</dbReference>
<evidence type="ECO:0000256" key="5">
    <source>
        <dbReference type="ARBA" id="ARBA00022679"/>
    </source>
</evidence>
<protein>
    <recommendedName>
        <fullName evidence="11">Trehalose synthase</fullName>
    </recommendedName>
</protein>
<evidence type="ECO:0008006" key="11">
    <source>
        <dbReference type="Google" id="ProtNLM"/>
    </source>
</evidence>